<name>A0ABW0V0D6_9ACTN</name>
<feature type="compositionally biased region" description="Basic and acidic residues" evidence="1">
    <location>
        <begin position="123"/>
        <end position="146"/>
    </location>
</feature>
<evidence type="ECO:0008006" key="4">
    <source>
        <dbReference type="Google" id="ProtNLM"/>
    </source>
</evidence>
<evidence type="ECO:0000313" key="3">
    <source>
        <dbReference type="Proteomes" id="UP001596154"/>
    </source>
</evidence>
<proteinExistence type="predicted"/>
<evidence type="ECO:0000313" key="2">
    <source>
        <dbReference type="EMBL" id="MFC5638229.1"/>
    </source>
</evidence>
<dbReference type="EMBL" id="JBHSNY010000012">
    <property type="protein sequence ID" value="MFC5638229.1"/>
    <property type="molecule type" value="Genomic_DNA"/>
</dbReference>
<feature type="compositionally biased region" description="Low complexity" evidence="1">
    <location>
        <begin position="161"/>
        <end position="177"/>
    </location>
</feature>
<protein>
    <recommendedName>
        <fullName evidence="4">Helix-turn-helix domain-containing protein</fullName>
    </recommendedName>
</protein>
<evidence type="ECO:0000256" key="1">
    <source>
        <dbReference type="SAM" id="MobiDB-lite"/>
    </source>
</evidence>
<accession>A0ABW0V0D6</accession>
<dbReference type="Proteomes" id="UP001596154">
    <property type="component" value="Unassembled WGS sequence"/>
</dbReference>
<organism evidence="2 3">
    <name type="scientific">Streptomyces bullii</name>
    <dbReference type="NCBI Taxonomy" id="349910"/>
    <lineage>
        <taxon>Bacteria</taxon>
        <taxon>Bacillati</taxon>
        <taxon>Actinomycetota</taxon>
        <taxon>Actinomycetes</taxon>
        <taxon>Kitasatosporales</taxon>
        <taxon>Streptomycetaceae</taxon>
        <taxon>Streptomyces</taxon>
    </lineage>
</organism>
<comment type="caution">
    <text evidence="2">The sequence shown here is derived from an EMBL/GenBank/DDBJ whole genome shotgun (WGS) entry which is preliminary data.</text>
</comment>
<feature type="region of interest" description="Disordered" evidence="1">
    <location>
        <begin position="62"/>
        <end position="177"/>
    </location>
</feature>
<gene>
    <name evidence="2" type="ORF">ACFPZJ_31590</name>
</gene>
<sequence>MHLQSLPAGARVDIKTLAARFLEGTTRIAAALRELETHGYLRRVRERVPGGRIVTRTISCNQPGHRTAERDRTAEPGHRTHPVPKQRPAAGAKPLPAVPHFGAPQPGRCRGCRSDPGELPEAAWRERVDPRPWARTTRSERHDHGPGRRAAGRLPPVPGLRAEPACARAGAPATGDM</sequence>
<reference evidence="3" key="1">
    <citation type="journal article" date="2019" name="Int. J. Syst. Evol. Microbiol.">
        <title>The Global Catalogue of Microorganisms (GCM) 10K type strain sequencing project: providing services to taxonomists for standard genome sequencing and annotation.</title>
        <authorList>
            <consortium name="The Broad Institute Genomics Platform"/>
            <consortium name="The Broad Institute Genome Sequencing Center for Infectious Disease"/>
            <person name="Wu L."/>
            <person name="Ma J."/>
        </authorList>
    </citation>
    <scope>NUCLEOTIDE SEQUENCE [LARGE SCALE GENOMIC DNA]</scope>
    <source>
        <strain evidence="3">CGMCC 4.7248</strain>
    </source>
</reference>
<feature type="compositionally biased region" description="Basic and acidic residues" evidence="1">
    <location>
        <begin position="66"/>
        <end position="78"/>
    </location>
</feature>
<keyword evidence="3" id="KW-1185">Reference proteome</keyword>